<evidence type="ECO:0000256" key="14">
    <source>
        <dbReference type="HAMAP-Rule" id="MF_02081"/>
    </source>
</evidence>
<name>A0A432YVK6_9GAMM</name>
<dbReference type="SUPFAM" id="SSF56519">
    <property type="entry name" value="Penicillin binding protein dimerisation domain"/>
    <property type="match status" value="1"/>
</dbReference>
<dbReference type="GO" id="GO:0009252">
    <property type="term" value="P:peptidoglycan biosynthetic process"/>
    <property type="evidence" value="ECO:0007669"/>
    <property type="project" value="UniProtKB-UniRule"/>
</dbReference>
<comment type="caution">
    <text evidence="17">The sequence shown here is derived from an EMBL/GenBank/DDBJ whole genome shotgun (WGS) entry which is preliminary data.</text>
</comment>
<feature type="binding site" evidence="14">
    <location>
        <position position="388"/>
    </location>
    <ligand>
        <name>Zn(2+)</name>
        <dbReference type="ChEBI" id="CHEBI:29105"/>
    </ligand>
</feature>
<evidence type="ECO:0000256" key="9">
    <source>
        <dbReference type="ARBA" id="ARBA00022960"/>
    </source>
</evidence>
<keyword evidence="9 14" id="KW-0133">Cell shape</keyword>
<evidence type="ECO:0000256" key="13">
    <source>
        <dbReference type="ARBA" id="ARBA00023316"/>
    </source>
</evidence>
<dbReference type="InterPro" id="IPR050515">
    <property type="entry name" value="Beta-lactam/transpept"/>
</dbReference>
<comment type="subcellular location">
    <subcellularLocation>
        <location evidence="14">Cell inner membrane</location>
        <topology evidence="14">Single-pass membrane protein</topology>
    </subcellularLocation>
    <subcellularLocation>
        <location evidence="2">Cell membrane</location>
    </subcellularLocation>
    <subcellularLocation>
        <location evidence="1">Membrane</location>
        <topology evidence="1">Single-pass membrane protein</topology>
    </subcellularLocation>
</comment>
<dbReference type="GO" id="GO:0008360">
    <property type="term" value="P:regulation of cell shape"/>
    <property type="evidence" value="ECO:0007669"/>
    <property type="project" value="UniProtKB-KW"/>
</dbReference>
<evidence type="ECO:0000259" key="15">
    <source>
        <dbReference type="Pfam" id="PF00905"/>
    </source>
</evidence>
<keyword evidence="12 14" id="KW-0472">Membrane</keyword>
<evidence type="ECO:0000259" key="16">
    <source>
        <dbReference type="Pfam" id="PF03717"/>
    </source>
</evidence>
<evidence type="ECO:0000256" key="5">
    <source>
        <dbReference type="ARBA" id="ARBA00022645"/>
    </source>
</evidence>
<keyword evidence="11 14" id="KW-1133">Transmembrane helix</keyword>
<evidence type="ECO:0000256" key="4">
    <source>
        <dbReference type="ARBA" id="ARBA00022519"/>
    </source>
</evidence>
<keyword evidence="8 14" id="KW-0378">Hydrolase</keyword>
<dbReference type="GO" id="GO:0009002">
    <property type="term" value="F:serine-type D-Ala-D-Ala carboxypeptidase activity"/>
    <property type="evidence" value="ECO:0007669"/>
    <property type="project" value="UniProtKB-UniRule"/>
</dbReference>
<comment type="function">
    <text evidence="14">Catalyzes cross-linking of the peptidoglycan cell wall.</text>
</comment>
<feature type="binding site" evidence="14">
    <location>
        <position position="354"/>
    </location>
    <ligand>
        <name>Zn(2+)</name>
        <dbReference type="ChEBI" id="CHEBI:29105"/>
    </ligand>
</feature>
<feature type="domain" description="Penicillin-binding protein dimerisation" evidence="16">
    <location>
        <begin position="65"/>
        <end position="239"/>
    </location>
</feature>
<dbReference type="GO" id="GO:0071555">
    <property type="term" value="P:cell wall organization"/>
    <property type="evidence" value="ECO:0007669"/>
    <property type="project" value="UniProtKB-KW"/>
</dbReference>
<keyword evidence="14" id="KW-0479">Metal-binding</keyword>
<dbReference type="GO" id="GO:0005886">
    <property type="term" value="C:plasma membrane"/>
    <property type="evidence" value="ECO:0007669"/>
    <property type="project" value="UniProtKB-SubCell"/>
</dbReference>
<evidence type="ECO:0000256" key="6">
    <source>
        <dbReference type="ARBA" id="ARBA00022670"/>
    </source>
</evidence>
<dbReference type="RefSeq" id="WP_126751024.1">
    <property type="nucleotide sequence ID" value="NZ_JBHUMT010000016.1"/>
</dbReference>
<protein>
    <recommendedName>
        <fullName evidence="14">Peptidoglycan D,D-transpeptidase MrdA</fullName>
        <ecNumber evidence="14">3.4.16.4</ecNumber>
    </recommendedName>
    <alternativeName>
        <fullName evidence="14">Penicillin-binding protein 2</fullName>
        <shortName evidence="14">PBP-2</shortName>
    </alternativeName>
</protein>
<comment type="cofactor">
    <cofactor evidence="14">
        <name>Zn(2+)</name>
        <dbReference type="ChEBI" id="CHEBI:29105"/>
    </cofactor>
    <text evidence="14">Binds one Zn(2+) ion per subunit.</text>
</comment>
<dbReference type="Gene3D" id="3.90.1310.10">
    <property type="entry name" value="Penicillin-binding protein 2a (Domain 2)"/>
    <property type="match status" value="1"/>
</dbReference>
<feature type="binding site" evidence="14">
    <location>
        <position position="369"/>
    </location>
    <ligand>
        <name>Zn(2+)</name>
        <dbReference type="ChEBI" id="CHEBI:29105"/>
    </ligand>
</feature>
<comment type="similarity">
    <text evidence="14">Belongs to the transpeptidase family. MrdA subfamily.</text>
</comment>
<evidence type="ECO:0000313" key="17">
    <source>
        <dbReference type="EMBL" id="RUO67346.1"/>
    </source>
</evidence>
<comment type="catalytic activity">
    <reaction evidence="14">
        <text>Preferential cleavage: (Ac)2-L-Lys-D-Ala-|-D-Ala. Also transpeptidation of peptidyl-alanyl moieties that are N-acyl substituents of D-alanine.</text>
        <dbReference type="EC" id="3.4.16.4"/>
    </reaction>
</comment>
<gene>
    <name evidence="14 17" type="primary">mrdA</name>
    <name evidence="17" type="ORF">CWI73_00285</name>
</gene>
<dbReference type="NCBIfam" id="TIGR03423">
    <property type="entry name" value="pbp2_mrdA"/>
    <property type="match status" value="1"/>
</dbReference>
<evidence type="ECO:0000256" key="10">
    <source>
        <dbReference type="ARBA" id="ARBA00022984"/>
    </source>
</evidence>
<dbReference type="GO" id="GO:0008270">
    <property type="term" value="F:zinc ion binding"/>
    <property type="evidence" value="ECO:0007669"/>
    <property type="project" value="UniProtKB-UniRule"/>
</dbReference>
<keyword evidence="4 14" id="KW-0997">Cell inner membrane</keyword>
<dbReference type="AlphaFoldDB" id="A0A432YVK6"/>
<accession>A0A432YVK6</accession>
<dbReference type="InterPro" id="IPR005311">
    <property type="entry name" value="PBP_dimer"/>
</dbReference>
<dbReference type="Pfam" id="PF00905">
    <property type="entry name" value="Transpeptidase"/>
    <property type="match status" value="1"/>
</dbReference>
<dbReference type="Pfam" id="PF03717">
    <property type="entry name" value="PBP_dimer"/>
    <property type="match status" value="1"/>
</dbReference>
<evidence type="ECO:0000256" key="7">
    <source>
        <dbReference type="ARBA" id="ARBA00022692"/>
    </source>
</evidence>
<dbReference type="Gene3D" id="3.40.710.10">
    <property type="entry name" value="DD-peptidase/beta-lactamase superfamily"/>
    <property type="match status" value="1"/>
</dbReference>
<evidence type="ECO:0000256" key="12">
    <source>
        <dbReference type="ARBA" id="ARBA00023136"/>
    </source>
</evidence>
<comment type="pathway">
    <text evidence="14">Cell wall biogenesis; peptidoglycan biosynthesis.</text>
</comment>
<keyword evidence="10 14" id="KW-0573">Peptidoglycan synthesis</keyword>
<keyword evidence="6 14" id="KW-0645">Protease</keyword>
<evidence type="ECO:0000256" key="11">
    <source>
        <dbReference type="ARBA" id="ARBA00022989"/>
    </source>
</evidence>
<evidence type="ECO:0000256" key="1">
    <source>
        <dbReference type="ARBA" id="ARBA00004167"/>
    </source>
</evidence>
<proteinExistence type="inferred from homology"/>
<dbReference type="GO" id="GO:0008658">
    <property type="term" value="F:penicillin binding"/>
    <property type="evidence" value="ECO:0007669"/>
    <property type="project" value="UniProtKB-UniRule"/>
</dbReference>
<dbReference type="HAMAP" id="MF_02081">
    <property type="entry name" value="MrdA_transpept"/>
    <property type="match status" value="1"/>
</dbReference>
<dbReference type="GO" id="GO:0006508">
    <property type="term" value="P:proteolysis"/>
    <property type="evidence" value="ECO:0007669"/>
    <property type="project" value="UniProtKB-KW"/>
</dbReference>
<feature type="binding site" evidence="14">
    <location>
        <position position="375"/>
    </location>
    <ligand>
        <name>Zn(2+)</name>
        <dbReference type="ChEBI" id="CHEBI:29105"/>
    </ligand>
</feature>
<dbReference type="PANTHER" id="PTHR30627">
    <property type="entry name" value="PEPTIDOGLYCAN D,D-TRANSPEPTIDASE"/>
    <property type="match status" value="1"/>
</dbReference>
<dbReference type="InterPro" id="IPR001460">
    <property type="entry name" value="PCN-bd_Tpept"/>
</dbReference>
<keyword evidence="13 14" id="KW-0961">Cell wall biogenesis/degradation</keyword>
<dbReference type="Proteomes" id="UP000288361">
    <property type="component" value="Unassembled WGS sequence"/>
</dbReference>
<feature type="transmembrane region" description="Helical" evidence="14">
    <location>
        <begin position="21"/>
        <end position="40"/>
    </location>
</feature>
<evidence type="ECO:0000313" key="18">
    <source>
        <dbReference type="Proteomes" id="UP000288361"/>
    </source>
</evidence>
<feature type="domain" description="Penicillin-binding protein transpeptidase" evidence="15">
    <location>
        <begin position="271"/>
        <end position="610"/>
    </location>
</feature>
<dbReference type="GO" id="GO:0071972">
    <property type="term" value="F:peptidoglycan L,D-transpeptidase activity"/>
    <property type="evidence" value="ECO:0007669"/>
    <property type="project" value="TreeGrafter"/>
</dbReference>
<keyword evidence="14" id="KW-0862">Zinc</keyword>
<keyword evidence="7 14" id="KW-0812">Transmembrane</keyword>
<keyword evidence="3 14" id="KW-1003">Cell membrane</keyword>
<keyword evidence="5 14" id="KW-0121">Carboxypeptidase</keyword>
<reference evidence="17 18" key="1">
    <citation type="journal article" date="2011" name="Front. Microbiol.">
        <title>Genomic signatures of strain selection and enhancement in Bacillus atrophaeus var. globigii, a historical biowarfare simulant.</title>
        <authorList>
            <person name="Gibbons H.S."/>
            <person name="Broomall S.M."/>
            <person name="McNew L.A."/>
            <person name="Daligault H."/>
            <person name="Chapman C."/>
            <person name="Bruce D."/>
            <person name="Karavis M."/>
            <person name="Krepps M."/>
            <person name="McGregor P.A."/>
            <person name="Hong C."/>
            <person name="Park K.H."/>
            <person name="Akmal A."/>
            <person name="Feldman A."/>
            <person name="Lin J.S."/>
            <person name="Chang W.E."/>
            <person name="Higgs B.W."/>
            <person name="Demirev P."/>
            <person name="Lindquist J."/>
            <person name="Liem A."/>
            <person name="Fochler E."/>
            <person name="Read T.D."/>
            <person name="Tapia R."/>
            <person name="Johnson S."/>
            <person name="Bishop-Lilly K.A."/>
            <person name="Detter C."/>
            <person name="Han C."/>
            <person name="Sozhamannan S."/>
            <person name="Rosenzweig C.N."/>
            <person name="Skowronski E.W."/>
        </authorList>
    </citation>
    <scope>NUCLEOTIDE SEQUENCE [LARGE SCALE GENOMIC DNA]</scope>
    <source>
        <strain evidence="17 18">TPS4-2</strain>
    </source>
</reference>
<organism evidence="17 18">
    <name type="scientific">Idiomarina piscisalsi</name>
    <dbReference type="NCBI Taxonomy" id="1096243"/>
    <lineage>
        <taxon>Bacteria</taxon>
        <taxon>Pseudomonadati</taxon>
        <taxon>Pseudomonadota</taxon>
        <taxon>Gammaproteobacteria</taxon>
        <taxon>Alteromonadales</taxon>
        <taxon>Idiomarinaceae</taxon>
        <taxon>Idiomarina</taxon>
    </lineage>
</organism>
<dbReference type="SUPFAM" id="SSF56601">
    <property type="entry name" value="beta-lactamase/transpeptidase-like"/>
    <property type="match status" value="1"/>
</dbReference>
<dbReference type="EMBL" id="PIQA01000001">
    <property type="protein sequence ID" value="RUO67346.1"/>
    <property type="molecule type" value="Genomic_DNA"/>
</dbReference>
<feature type="active site" description="Acyl-ester intermediate" evidence="14">
    <location>
        <position position="330"/>
    </location>
</feature>
<dbReference type="InterPro" id="IPR012338">
    <property type="entry name" value="Beta-lactam/transpept-like"/>
</dbReference>
<dbReference type="Gene3D" id="3.30.1390.30">
    <property type="entry name" value="Penicillin-binding protein 2a, domain 3"/>
    <property type="match status" value="1"/>
</dbReference>
<dbReference type="InterPro" id="IPR017790">
    <property type="entry name" value="Penicillin-binding_protein_2"/>
</dbReference>
<dbReference type="InterPro" id="IPR036138">
    <property type="entry name" value="PBP_dimer_sf"/>
</dbReference>
<sequence length="631" mass="70545">MRQRTTIRDHEAESAIFARRAMVAIVIVVAVFVLLASNMFHLQVSEHNELQTRSNDNRIKLVPLAPNRGLIYDRNGVLLAENKPIYSIDVTPEEVNDLNATLTQLQNLLGFSDDVLQQFEQNLKSQRRFNNVPLLDNVSEKDLAIFAAHQHKFPGVSLEARLIRSYPYDDLLTHAVGYVAKINQQDVTRLKEQGELANYAASRTIGKLGIEKYYEKQLHGTVGYQSVEVNNRGRAVRTLSIEAPEPGKDIILELDIELQKKAVELLEEHRGSIVLMNSDTGAILAMASNPSYNPNWFVNGISVKQYRSLLNSKDSPLLNRTTQGAYPPASTVKPQLSLLGLEDGTITKDTRIWDPGWFEIKGVDRRYRDWLAWGHGWVDVTRAITESCDTFYYDMSLKLGIDKISDFMTKFGFGEITGIDIHEEVPALMPSRGWKRARFGQPWYAGETLSVGIGQSYWTATPIQLAVATSIVANEGKHVIPRLLRGTLDGGQVSEALITYKRPVEIEKPAHWNVIKDAMKKVNMSNTGSARSSFRDAEYSSAGKTGTAQVRSLGEDEEYNAEEIAERYRDNAMYVGYAPATDPKVTIVVAIENSLGGGGSVAAPVARKMLDAWHSRYMIKDKQQVKDNADN</sequence>
<evidence type="ECO:0000256" key="8">
    <source>
        <dbReference type="ARBA" id="ARBA00022801"/>
    </source>
</evidence>
<dbReference type="EC" id="3.4.16.4" evidence="14"/>
<dbReference type="UniPathway" id="UPA00219"/>
<evidence type="ECO:0000256" key="2">
    <source>
        <dbReference type="ARBA" id="ARBA00004236"/>
    </source>
</evidence>
<dbReference type="PANTHER" id="PTHR30627:SF2">
    <property type="entry name" value="PEPTIDOGLYCAN D,D-TRANSPEPTIDASE MRDA"/>
    <property type="match status" value="1"/>
</dbReference>
<evidence type="ECO:0000256" key="3">
    <source>
        <dbReference type="ARBA" id="ARBA00022475"/>
    </source>
</evidence>